<dbReference type="AlphaFoldDB" id="A0A5S3X0B3"/>
<dbReference type="CDD" id="cd06257">
    <property type="entry name" value="DnaJ"/>
    <property type="match status" value="1"/>
</dbReference>
<reference evidence="5" key="2">
    <citation type="submission" date="2019-06" db="EMBL/GenBank/DDBJ databases">
        <title>Co-occurence of chitin degradation, pigmentation and bioactivity in marine Pseudoalteromonas.</title>
        <authorList>
            <person name="Sonnenschein E.C."/>
            <person name="Bech P.K."/>
        </authorList>
    </citation>
    <scope>NUCLEOTIDE SEQUENCE [LARGE SCALE GENOMIC DNA]</scope>
    <source>
        <strain evidence="5">S2599</strain>
    </source>
</reference>
<keyword evidence="2" id="KW-1133">Transmembrane helix</keyword>
<name>A0A5S3X0B3_9GAMM</name>
<feature type="transmembrane region" description="Helical" evidence="2">
    <location>
        <begin position="234"/>
        <end position="252"/>
    </location>
</feature>
<reference evidence="4 5" key="1">
    <citation type="submission" date="2018-01" db="EMBL/GenBank/DDBJ databases">
        <authorList>
            <person name="Paulsen S."/>
            <person name="Gram L.K."/>
        </authorList>
    </citation>
    <scope>NUCLEOTIDE SEQUENCE [LARGE SCALE GENOMIC DNA]</scope>
    <source>
        <strain evidence="4 5">S2599</strain>
    </source>
</reference>
<dbReference type="SUPFAM" id="SSF46565">
    <property type="entry name" value="Chaperone J-domain"/>
    <property type="match status" value="1"/>
</dbReference>
<keyword evidence="2" id="KW-0472">Membrane</keyword>
<proteinExistence type="predicted"/>
<keyword evidence="2" id="KW-0812">Transmembrane</keyword>
<feature type="domain" description="J" evidence="3">
    <location>
        <begin position="4"/>
        <end position="68"/>
    </location>
</feature>
<sequence>MTDNPWEVLGIDPNADKKTIKRAYTSKLKLCKPDEDPEGFQQLRAAYDAALAHLDEQPQQRVKLGSTDELHNQSDTQAEPEAAHSATLPEAIEQPDFSGQEQHASHVESFKPADNNEMLQFEKELAELLDNSYRRNQRGAWQLLIEHPACVDVQNRRAASHRIFYAILNYQKSERAEVVPLDIEVLVFLNLHFDWAEDQALEEQVGHPDFYNMTHKEMPEPEIRIEPVGDTSNIANLFIGLTILCALGLIMISI</sequence>
<evidence type="ECO:0000259" key="3">
    <source>
        <dbReference type="PROSITE" id="PS50076"/>
    </source>
</evidence>
<keyword evidence="1" id="KW-0143">Chaperone</keyword>
<dbReference type="Gene3D" id="1.10.287.110">
    <property type="entry name" value="DnaJ domain"/>
    <property type="match status" value="1"/>
</dbReference>
<dbReference type="InterPro" id="IPR036869">
    <property type="entry name" value="J_dom_sf"/>
</dbReference>
<accession>A0A5S3X0B3</accession>
<evidence type="ECO:0000313" key="4">
    <source>
        <dbReference type="EMBL" id="TMP37619.1"/>
    </source>
</evidence>
<evidence type="ECO:0000256" key="1">
    <source>
        <dbReference type="ARBA" id="ARBA00023186"/>
    </source>
</evidence>
<dbReference type="InterPro" id="IPR001623">
    <property type="entry name" value="DnaJ_domain"/>
</dbReference>
<gene>
    <name evidence="4" type="ORF">CWB98_10610</name>
</gene>
<dbReference type="Proteomes" id="UP000306719">
    <property type="component" value="Unassembled WGS sequence"/>
</dbReference>
<protein>
    <recommendedName>
        <fullName evidence="3">J domain-containing protein</fullName>
    </recommendedName>
</protein>
<evidence type="ECO:0000256" key="2">
    <source>
        <dbReference type="SAM" id="Phobius"/>
    </source>
</evidence>
<dbReference type="PROSITE" id="PS50076">
    <property type="entry name" value="DNAJ_2"/>
    <property type="match status" value="1"/>
</dbReference>
<dbReference type="EMBL" id="PNCJ01000014">
    <property type="protein sequence ID" value="TMP37619.1"/>
    <property type="molecule type" value="Genomic_DNA"/>
</dbReference>
<dbReference type="RefSeq" id="WP_138544823.1">
    <property type="nucleotide sequence ID" value="NZ_PNCJ01000014.1"/>
</dbReference>
<dbReference type="Pfam" id="PF00226">
    <property type="entry name" value="DnaJ"/>
    <property type="match status" value="1"/>
</dbReference>
<evidence type="ECO:0000313" key="5">
    <source>
        <dbReference type="Proteomes" id="UP000306719"/>
    </source>
</evidence>
<dbReference type="OrthoDB" id="5524449at2"/>
<organism evidence="4 5">
    <name type="scientific">Pseudoalteromonas rubra</name>
    <dbReference type="NCBI Taxonomy" id="43658"/>
    <lineage>
        <taxon>Bacteria</taxon>
        <taxon>Pseudomonadati</taxon>
        <taxon>Pseudomonadota</taxon>
        <taxon>Gammaproteobacteria</taxon>
        <taxon>Alteromonadales</taxon>
        <taxon>Pseudoalteromonadaceae</taxon>
        <taxon>Pseudoalteromonas</taxon>
    </lineage>
</organism>
<dbReference type="SMART" id="SM00271">
    <property type="entry name" value="DnaJ"/>
    <property type="match status" value="1"/>
</dbReference>
<comment type="caution">
    <text evidence="4">The sequence shown here is derived from an EMBL/GenBank/DDBJ whole genome shotgun (WGS) entry which is preliminary data.</text>
</comment>